<accession>A0A9D7HP45</accession>
<dbReference type="Proteomes" id="UP000807785">
    <property type="component" value="Unassembled WGS sequence"/>
</dbReference>
<dbReference type="EMBL" id="JADJEV010000005">
    <property type="protein sequence ID" value="MBK6975458.1"/>
    <property type="molecule type" value="Genomic_DNA"/>
</dbReference>
<dbReference type="Pfam" id="PF05258">
    <property type="entry name" value="DciA"/>
    <property type="match status" value="1"/>
</dbReference>
<protein>
    <submittedName>
        <fullName evidence="1">DUF721 domain-containing protein</fullName>
    </submittedName>
</protein>
<reference evidence="1" key="1">
    <citation type="submission" date="2020-10" db="EMBL/GenBank/DDBJ databases">
        <title>Connecting structure to function with the recovery of over 1000 high-quality activated sludge metagenome-assembled genomes encoding full-length rRNA genes using long-read sequencing.</title>
        <authorList>
            <person name="Singleton C.M."/>
            <person name="Petriglieri F."/>
            <person name="Kristensen J.M."/>
            <person name="Kirkegaard R.H."/>
            <person name="Michaelsen T.Y."/>
            <person name="Andersen M.H."/>
            <person name="Karst S.M."/>
            <person name="Dueholm M.S."/>
            <person name="Nielsen P.H."/>
            <person name="Albertsen M."/>
        </authorList>
    </citation>
    <scope>NUCLEOTIDE SEQUENCE</scope>
    <source>
        <strain evidence="1">Bjer_18-Q3-R1-45_BAT3C.347</strain>
    </source>
</reference>
<comment type="caution">
    <text evidence="1">The sequence shown here is derived from an EMBL/GenBank/DDBJ whole genome shotgun (WGS) entry which is preliminary data.</text>
</comment>
<evidence type="ECO:0000313" key="2">
    <source>
        <dbReference type="Proteomes" id="UP000807785"/>
    </source>
</evidence>
<dbReference type="InterPro" id="IPR007922">
    <property type="entry name" value="DciA-like"/>
</dbReference>
<gene>
    <name evidence="1" type="ORF">IPH26_21740</name>
</gene>
<proteinExistence type="predicted"/>
<dbReference type="AlphaFoldDB" id="A0A9D7HP45"/>
<organism evidence="1 2">
    <name type="scientific">Candidatus Methylophosphatis roskildensis</name>
    <dbReference type="NCBI Taxonomy" id="2899263"/>
    <lineage>
        <taxon>Bacteria</taxon>
        <taxon>Pseudomonadati</taxon>
        <taxon>Pseudomonadota</taxon>
        <taxon>Betaproteobacteria</taxon>
        <taxon>Nitrosomonadales</taxon>
        <taxon>Sterolibacteriaceae</taxon>
        <taxon>Candidatus Methylophosphatis</taxon>
    </lineage>
</organism>
<evidence type="ECO:0000313" key="1">
    <source>
        <dbReference type="EMBL" id="MBK6975458.1"/>
    </source>
</evidence>
<sequence length="144" mass="15821">MQSKPLGAFFQSNDTLAHLHEHASRLLRLQRAYEEFAPAHLAQSSWIANLKAGVVVIHAANGAVAAKLNQLTPRFVDEFLNRGVDLTGIEVRLQVTPLRPASPIHEPRPVTVGARQALARLESNLPADSPLRRILAGFRRDVPS</sequence>
<name>A0A9D7HP45_9PROT</name>